<proteinExistence type="predicted"/>
<dbReference type="RefSeq" id="WP_115713488.1">
    <property type="nucleotide sequence ID" value="NZ_LT984814.1"/>
</dbReference>
<organism evidence="1 2">
    <name type="scientific">Cupriavidus taiwanensis</name>
    <dbReference type="NCBI Taxonomy" id="164546"/>
    <lineage>
        <taxon>Bacteria</taxon>
        <taxon>Pseudomonadati</taxon>
        <taxon>Pseudomonadota</taxon>
        <taxon>Betaproteobacteria</taxon>
        <taxon>Burkholderiales</taxon>
        <taxon>Burkholderiaceae</taxon>
        <taxon>Cupriavidus</taxon>
    </lineage>
</organism>
<accession>A0A9Q7V1X7</accession>
<protein>
    <submittedName>
        <fullName evidence="1">Uncharacterized protein</fullName>
    </submittedName>
</protein>
<gene>
    <name evidence="1" type="ORF">CBM2636_MP20973</name>
</gene>
<dbReference type="EMBL" id="LT984814">
    <property type="protein sequence ID" value="SPD68123.1"/>
    <property type="molecule type" value="Genomic_DNA"/>
</dbReference>
<evidence type="ECO:0000313" key="2">
    <source>
        <dbReference type="Proteomes" id="UP000254259"/>
    </source>
</evidence>
<keyword evidence="1" id="KW-0614">Plasmid</keyword>
<name>A0A9Q7V1X7_9BURK</name>
<reference evidence="1 2" key="1">
    <citation type="submission" date="2018-01" db="EMBL/GenBank/DDBJ databases">
        <authorList>
            <person name="Clerissi C."/>
        </authorList>
    </citation>
    <scope>NUCLEOTIDE SEQUENCE [LARGE SCALE GENOMIC DNA]</scope>
    <source>
        <strain evidence="1">Cupriavidus taiwanensis SWF 66322</strain>
        <plasmid evidence="2">cbm2636_mp</plasmid>
    </source>
</reference>
<evidence type="ECO:0000313" key="1">
    <source>
        <dbReference type="EMBL" id="SPD68123.1"/>
    </source>
</evidence>
<dbReference type="AlphaFoldDB" id="A0A9Q7V1X7"/>
<dbReference type="Proteomes" id="UP000254259">
    <property type="component" value="Plasmid CBM2636_mp"/>
</dbReference>
<geneLocation type="plasmid" evidence="2">
    <name>cbm2636_mp</name>
</geneLocation>
<sequence>MKNPWLKKNPMLSMWLSGANAVAGAARGRAVAEGRRQTATAAAAMTKAATDAWIAALRPPKPARKRAARRRSK</sequence>